<evidence type="ECO:0000256" key="4">
    <source>
        <dbReference type="ARBA" id="ARBA00022553"/>
    </source>
</evidence>
<dbReference type="Pfam" id="PF02518">
    <property type="entry name" value="HATPase_c"/>
    <property type="match status" value="1"/>
</dbReference>
<keyword evidence="5 12" id="KW-0808">Transferase</keyword>
<dbReference type="AlphaFoldDB" id="A0A174F0B4"/>
<reference evidence="12 13" key="1">
    <citation type="submission" date="2015-09" db="EMBL/GenBank/DDBJ databases">
        <authorList>
            <consortium name="Pathogen Informatics"/>
        </authorList>
    </citation>
    <scope>NUCLEOTIDE SEQUENCE [LARGE SCALE GENOMIC DNA]</scope>
    <source>
        <strain evidence="12 13">2789STDY5608850</strain>
    </source>
</reference>
<keyword evidence="4" id="KW-0597">Phosphoprotein</keyword>
<feature type="transmembrane region" description="Helical" evidence="9">
    <location>
        <begin position="319"/>
        <end position="337"/>
    </location>
</feature>
<dbReference type="InterPro" id="IPR050351">
    <property type="entry name" value="BphY/WalK/GraS-like"/>
</dbReference>
<dbReference type="FunFam" id="3.30.565.10:FF:000006">
    <property type="entry name" value="Sensor histidine kinase WalK"/>
    <property type="match status" value="1"/>
</dbReference>
<evidence type="ECO:0000256" key="9">
    <source>
        <dbReference type="SAM" id="Phobius"/>
    </source>
</evidence>
<dbReference type="PROSITE" id="PS51257">
    <property type="entry name" value="PROKAR_LIPOPROTEIN"/>
    <property type="match status" value="1"/>
</dbReference>
<evidence type="ECO:0000313" key="13">
    <source>
        <dbReference type="Proteomes" id="UP000095651"/>
    </source>
</evidence>
<evidence type="ECO:0000256" key="10">
    <source>
        <dbReference type="SAM" id="SignalP"/>
    </source>
</evidence>
<dbReference type="EC" id="2.7.13.3" evidence="3"/>
<feature type="domain" description="Histidine kinase" evidence="11">
    <location>
        <begin position="441"/>
        <end position="657"/>
    </location>
</feature>
<dbReference type="Proteomes" id="UP000095651">
    <property type="component" value="Unassembled WGS sequence"/>
</dbReference>
<dbReference type="Gene3D" id="2.60.120.260">
    <property type="entry name" value="Galactose-binding domain-like"/>
    <property type="match status" value="1"/>
</dbReference>
<evidence type="ECO:0000313" key="12">
    <source>
        <dbReference type="EMBL" id="CUO41740.1"/>
    </source>
</evidence>
<evidence type="ECO:0000256" key="8">
    <source>
        <dbReference type="SAM" id="Coils"/>
    </source>
</evidence>
<dbReference type="InterPro" id="IPR036890">
    <property type="entry name" value="HATPase_C_sf"/>
</dbReference>
<name>A0A174F0B4_9FIRM</name>
<dbReference type="SMART" id="SM00388">
    <property type="entry name" value="HisKA"/>
    <property type="match status" value="1"/>
</dbReference>
<dbReference type="Gene3D" id="3.30.565.10">
    <property type="entry name" value="Histidine kinase-like ATPase, C-terminal domain"/>
    <property type="match status" value="1"/>
</dbReference>
<dbReference type="CDD" id="cd00082">
    <property type="entry name" value="HisKA"/>
    <property type="match status" value="1"/>
</dbReference>
<feature type="transmembrane region" description="Helical" evidence="9">
    <location>
        <begin position="199"/>
        <end position="221"/>
    </location>
</feature>
<evidence type="ECO:0000256" key="6">
    <source>
        <dbReference type="ARBA" id="ARBA00022777"/>
    </source>
</evidence>
<evidence type="ECO:0000256" key="5">
    <source>
        <dbReference type="ARBA" id="ARBA00022679"/>
    </source>
</evidence>
<dbReference type="InterPro" id="IPR008979">
    <property type="entry name" value="Galactose-bd-like_sf"/>
</dbReference>
<dbReference type="GO" id="GO:0005886">
    <property type="term" value="C:plasma membrane"/>
    <property type="evidence" value="ECO:0007669"/>
    <property type="project" value="TreeGrafter"/>
</dbReference>
<dbReference type="SUPFAM" id="SSF47384">
    <property type="entry name" value="Homodimeric domain of signal transducing histidine kinase"/>
    <property type="match status" value="1"/>
</dbReference>
<dbReference type="InterPro" id="IPR004358">
    <property type="entry name" value="Sig_transdc_His_kin-like_C"/>
</dbReference>
<gene>
    <name evidence="12" type="primary">phoR_8</name>
    <name evidence="12" type="ORF">ERS852407_02750</name>
</gene>
<evidence type="ECO:0000256" key="7">
    <source>
        <dbReference type="ARBA" id="ARBA00023012"/>
    </source>
</evidence>
<dbReference type="InterPro" id="IPR036097">
    <property type="entry name" value="HisK_dim/P_sf"/>
</dbReference>
<sequence>MKRFLCMFALILTVCITLLFAACQPFVSKGPEAANGVMDFRETDFHSDVYALDGEWELYYGKLYTPQDFQLGLAEEREYIDLPGPWIKKGYPRLGYATYRLHIQTATDQSLLLYVPEIMSSSIIWVNGTEIFTAGHPGDSAEHTVPGVKNDLLAVVPKDGRIELVIQAANYHMNGSGIFYSLLIGRDTVLSHHIFWQRMLIAFALGGILFIGIYHLFLFAFRRREKIYLIYSVTCLVTTVRLAMESNNLFQYFLPGGIGPVLNRVFLLLFTLQNLCICIFMLQMFRVRLGRILRVIYGISFILPMVLICIRSVPYAAAVNWMFLVLLPYGISVVLVAKNGKVGRDPYQFLYFLSLIIFIFFGPLSKTVFEGALFVPGIVPNLFLLLCQCTMLSRNYAKAHNEVERVNENLELLVEQRTEQLNSANRQLAASQAALREMIANISHDLKTPLTVLNNYLELLGDDTIAANEQERAEYLGIAYHKNLDLQRLIHNLFEVTRLEGGTAVYRKDRIPAVKLMKEAEQRYADLVRDNGIHFSAEAEEGMELQVDGNKIWSVLDNLVYNAIRHTPAGGSISLSIRRNGSQAELMVSDTGEGIAPEHLPHIFERFYKVSPERGEKDGSSGLGLYIVKTVVEAMGGTVEAESPPGNGTVFTIRFNE</sequence>
<evidence type="ECO:0000256" key="1">
    <source>
        <dbReference type="ARBA" id="ARBA00000085"/>
    </source>
</evidence>
<proteinExistence type="predicted"/>
<dbReference type="PRINTS" id="PR00344">
    <property type="entry name" value="BCTRLSENSOR"/>
</dbReference>
<feature type="transmembrane region" description="Helical" evidence="9">
    <location>
        <begin position="292"/>
        <end position="313"/>
    </location>
</feature>
<dbReference type="SUPFAM" id="SSF55874">
    <property type="entry name" value="ATPase domain of HSP90 chaperone/DNA topoisomerase II/histidine kinase"/>
    <property type="match status" value="1"/>
</dbReference>
<dbReference type="PANTHER" id="PTHR45453:SF1">
    <property type="entry name" value="PHOSPHATE REGULON SENSOR PROTEIN PHOR"/>
    <property type="match status" value="1"/>
</dbReference>
<dbReference type="RefSeq" id="WP_055655887.1">
    <property type="nucleotide sequence ID" value="NZ_CABIXC010000006.1"/>
</dbReference>
<comment type="subcellular location">
    <subcellularLocation>
        <location evidence="2">Membrane</location>
    </subcellularLocation>
</comment>
<feature type="chain" id="PRO_5008021216" description="histidine kinase" evidence="10">
    <location>
        <begin position="22"/>
        <end position="657"/>
    </location>
</feature>
<dbReference type="CDD" id="cd00075">
    <property type="entry name" value="HATPase"/>
    <property type="match status" value="1"/>
</dbReference>
<dbReference type="InterPro" id="IPR005467">
    <property type="entry name" value="His_kinase_dom"/>
</dbReference>
<dbReference type="PROSITE" id="PS50109">
    <property type="entry name" value="HIS_KIN"/>
    <property type="match status" value="1"/>
</dbReference>
<feature type="coiled-coil region" evidence="8">
    <location>
        <begin position="389"/>
        <end position="441"/>
    </location>
</feature>
<comment type="catalytic activity">
    <reaction evidence="1">
        <text>ATP + protein L-histidine = ADP + protein N-phospho-L-histidine.</text>
        <dbReference type="EC" id="2.7.13.3"/>
    </reaction>
</comment>
<feature type="transmembrane region" description="Helical" evidence="9">
    <location>
        <begin position="228"/>
        <end position="244"/>
    </location>
</feature>
<dbReference type="Pfam" id="PF00512">
    <property type="entry name" value="HisKA"/>
    <property type="match status" value="1"/>
</dbReference>
<dbReference type="InterPro" id="IPR003661">
    <property type="entry name" value="HisK_dim/P_dom"/>
</dbReference>
<feature type="transmembrane region" description="Helical" evidence="9">
    <location>
        <begin position="264"/>
        <end position="285"/>
    </location>
</feature>
<evidence type="ECO:0000256" key="3">
    <source>
        <dbReference type="ARBA" id="ARBA00012438"/>
    </source>
</evidence>
<evidence type="ECO:0000256" key="2">
    <source>
        <dbReference type="ARBA" id="ARBA00004370"/>
    </source>
</evidence>
<dbReference type="Pfam" id="PF07695">
    <property type="entry name" value="7TMR-DISM_7TM"/>
    <property type="match status" value="1"/>
</dbReference>
<protein>
    <recommendedName>
        <fullName evidence="3">histidine kinase</fullName>
        <ecNumber evidence="3">2.7.13.3</ecNumber>
    </recommendedName>
</protein>
<keyword evidence="7" id="KW-0902">Two-component regulatory system</keyword>
<keyword evidence="9" id="KW-1133">Transmembrane helix</keyword>
<feature type="signal peptide" evidence="10">
    <location>
        <begin position="1"/>
        <end position="21"/>
    </location>
</feature>
<organism evidence="12 13">
    <name type="scientific">Hungatella hathewayi</name>
    <dbReference type="NCBI Taxonomy" id="154046"/>
    <lineage>
        <taxon>Bacteria</taxon>
        <taxon>Bacillati</taxon>
        <taxon>Bacillota</taxon>
        <taxon>Clostridia</taxon>
        <taxon>Lachnospirales</taxon>
        <taxon>Lachnospiraceae</taxon>
        <taxon>Hungatella</taxon>
    </lineage>
</organism>
<dbReference type="EMBL" id="CYZE01000006">
    <property type="protein sequence ID" value="CUO41740.1"/>
    <property type="molecule type" value="Genomic_DNA"/>
</dbReference>
<keyword evidence="9" id="KW-0812">Transmembrane</keyword>
<dbReference type="Gene3D" id="1.10.287.130">
    <property type="match status" value="1"/>
</dbReference>
<keyword evidence="9" id="KW-0472">Membrane</keyword>
<dbReference type="GO" id="GO:0004721">
    <property type="term" value="F:phosphoprotein phosphatase activity"/>
    <property type="evidence" value="ECO:0007669"/>
    <property type="project" value="TreeGrafter"/>
</dbReference>
<keyword evidence="10" id="KW-0732">Signal</keyword>
<dbReference type="GO" id="GO:0016036">
    <property type="term" value="P:cellular response to phosphate starvation"/>
    <property type="evidence" value="ECO:0007669"/>
    <property type="project" value="TreeGrafter"/>
</dbReference>
<dbReference type="GO" id="GO:0000155">
    <property type="term" value="F:phosphorelay sensor kinase activity"/>
    <property type="evidence" value="ECO:0007669"/>
    <property type="project" value="InterPro"/>
</dbReference>
<dbReference type="SUPFAM" id="SSF49785">
    <property type="entry name" value="Galactose-binding domain-like"/>
    <property type="match status" value="1"/>
</dbReference>
<accession>A0A174F0B4</accession>
<keyword evidence="6 12" id="KW-0418">Kinase</keyword>
<keyword evidence="8" id="KW-0175">Coiled coil</keyword>
<dbReference type="InterPro" id="IPR003594">
    <property type="entry name" value="HATPase_dom"/>
</dbReference>
<evidence type="ECO:0000259" key="11">
    <source>
        <dbReference type="PROSITE" id="PS50109"/>
    </source>
</evidence>
<feature type="transmembrane region" description="Helical" evidence="9">
    <location>
        <begin position="349"/>
        <end position="365"/>
    </location>
</feature>
<dbReference type="PANTHER" id="PTHR45453">
    <property type="entry name" value="PHOSPHATE REGULON SENSOR PROTEIN PHOR"/>
    <property type="match status" value="1"/>
</dbReference>
<dbReference type="SMART" id="SM00387">
    <property type="entry name" value="HATPase_c"/>
    <property type="match status" value="1"/>
</dbReference>
<dbReference type="InterPro" id="IPR011623">
    <property type="entry name" value="7TMR_DISM_rcpt_extracell_dom1"/>
</dbReference>